<dbReference type="Gene3D" id="1.10.150.20">
    <property type="entry name" value="5' to 3' exonuclease, C-terminal subdomain"/>
    <property type="match status" value="1"/>
</dbReference>
<dbReference type="InterPro" id="IPR001098">
    <property type="entry name" value="DNA-dir_DNA_pol_A_palm_dom"/>
</dbReference>
<dbReference type="Proteomes" id="UP000192731">
    <property type="component" value="Unassembled WGS sequence"/>
</dbReference>
<evidence type="ECO:0000313" key="7">
    <source>
        <dbReference type="Proteomes" id="UP000192731"/>
    </source>
</evidence>
<keyword evidence="7" id="KW-1185">Reference proteome</keyword>
<gene>
    <name evidence="6" type="ORF">SAMN00017405_0497</name>
</gene>
<dbReference type="STRING" id="656914.SAMN00017405_0497"/>
<dbReference type="Pfam" id="PF00476">
    <property type="entry name" value="DNA_pol_A"/>
    <property type="match status" value="1"/>
</dbReference>
<evidence type="ECO:0000313" key="6">
    <source>
        <dbReference type="EMBL" id="SMB88587.1"/>
    </source>
</evidence>
<evidence type="ECO:0000256" key="2">
    <source>
        <dbReference type="ARBA" id="ARBA00012417"/>
    </source>
</evidence>
<dbReference type="PANTHER" id="PTHR10133">
    <property type="entry name" value="DNA POLYMERASE I"/>
    <property type="match status" value="1"/>
</dbReference>
<dbReference type="EMBL" id="FWWT01000016">
    <property type="protein sequence ID" value="SMB88587.1"/>
    <property type="molecule type" value="Genomic_DNA"/>
</dbReference>
<dbReference type="Gene3D" id="3.30.70.370">
    <property type="match status" value="2"/>
</dbReference>
<dbReference type="GO" id="GO:0003677">
    <property type="term" value="F:DNA binding"/>
    <property type="evidence" value="ECO:0007669"/>
    <property type="project" value="InterPro"/>
</dbReference>
<comment type="similarity">
    <text evidence="1">Belongs to the DNA polymerase type-A family.</text>
</comment>
<dbReference type="SMART" id="SM00482">
    <property type="entry name" value="POLAc"/>
    <property type="match status" value="1"/>
</dbReference>
<dbReference type="GO" id="GO:0006302">
    <property type="term" value="P:double-strand break repair"/>
    <property type="evidence" value="ECO:0007669"/>
    <property type="project" value="TreeGrafter"/>
</dbReference>
<comment type="catalytic activity">
    <reaction evidence="4">
        <text>DNA(n) + a 2'-deoxyribonucleoside 5'-triphosphate = DNA(n+1) + diphosphate</text>
        <dbReference type="Rhea" id="RHEA:22508"/>
        <dbReference type="Rhea" id="RHEA-COMP:17339"/>
        <dbReference type="Rhea" id="RHEA-COMP:17340"/>
        <dbReference type="ChEBI" id="CHEBI:33019"/>
        <dbReference type="ChEBI" id="CHEBI:61560"/>
        <dbReference type="ChEBI" id="CHEBI:173112"/>
        <dbReference type="EC" id="2.7.7.7"/>
    </reaction>
</comment>
<proteinExistence type="inferred from homology"/>
<name>A0A1W1V576_DESTI</name>
<dbReference type="OrthoDB" id="9764911at2"/>
<dbReference type="CDD" id="cd08642">
    <property type="entry name" value="DNA_pol_A_pol_I_A"/>
    <property type="match status" value="1"/>
</dbReference>
<evidence type="ECO:0000256" key="3">
    <source>
        <dbReference type="ARBA" id="ARBA00022705"/>
    </source>
</evidence>
<dbReference type="PANTHER" id="PTHR10133:SF27">
    <property type="entry name" value="DNA POLYMERASE NU"/>
    <property type="match status" value="1"/>
</dbReference>
<evidence type="ECO:0000256" key="4">
    <source>
        <dbReference type="ARBA" id="ARBA00049244"/>
    </source>
</evidence>
<dbReference type="InterPro" id="IPR043502">
    <property type="entry name" value="DNA/RNA_pol_sf"/>
</dbReference>
<dbReference type="RefSeq" id="WP_084052889.1">
    <property type="nucleotide sequence ID" value="NZ_FWWT01000016.1"/>
</dbReference>
<dbReference type="Gene3D" id="3.30.420.10">
    <property type="entry name" value="Ribonuclease H-like superfamily/Ribonuclease H"/>
    <property type="match status" value="1"/>
</dbReference>
<dbReference type="SUPFAM" id="SSF53098">
    <property type="entry name" value="Ribonuclease H-like"/>
    <property type="match status" value="1"/>
</dbReference>
<feature type="domain" description="DNA-directed DNA polymerase family A palm" evidence="5">
    <location>
        <begin position="380"/>
        <end position="627"/>
    </location>
</feature>
<protein>
    <recommendedName>
        <fullName evidence="2">DNA-directed DNA polymerase</fullName>
        <ecNumber evidence="2">2.7.7.7</ecNumber>
    </recommendedName>
</protein>
<evidence type="ECO:0000256" key="1">
    <source>
        <dbReference type="ARBA" id="ARBA00007705"/>
    </source>
</evidence>
<keyword evidence="3" id="KW-0235">DNA replication</keyword>
<organism evidence="6 7">
    <name type="scientific">Desulfonispora thiosulfatigenes DSM 11270</name>
    <dbReference type="NCBI Taxonomy" id="656914"/>
    <lineage>
        <taxon>Bacteria</taxon>
        <taxon>Bacillati</taxon>
        <taxon>Bacillota</taxon>
        <taxon>Clostridia</taxon>
        <taxon>Eubacteriales</taxon>
        <taxon>Peptococcaceae</taxon>
        <taxon>Desulfonispora</taxon>
    </lineage>
</organism>
<dbReference type="AlphaFoldDB" id="A0A1W1V576"/>
<dbReference type="SUPFAM" id="SSF56672">
    <property type="entry name" value="DNA/RNA polymerases"/>
    <property type="match status" value="1"/>
</dbReference>
<sequence>MKKLSIDIETFSSIDLARCGVYKYCDSADFKILLFAYAFNDEKVEVIDLAQNEEIPEKVEQALTDPNVIKTAFNANFERTCLKKYFNKPMPPSQWRCTAVLALTLGLPGNLAGVTKCLKLPEEKMQEGKDLIKFFSIPINKNQNIQTMKAAQTAQSPQSASCARNLPQHNLKKWQTFKEYCKQDVVVEREIRKKLEVFPIPAPEQKLWELDQKINDNGVRIDGQLVENAIECAEIYHKKRLAEAASLTGLANPNSPAQLKDWLAAQGIEVISLAKDKVKELLATETDPKIIRVLELRQEMSKTSVKKYEAMDKVVCSDGKIKGMLQFYGAATGRWAGRVINPQNLPRNEIESLDLARRLIKSKDYKELELTFDSVPDTLSQLIRTAFIPSPHARFIVSDFSSIEARVIAWLAGEKWRIDVFNDHGKIYEASASEMFNVPLAEITKDSELRQKGKIAELALGYQGSTGALKAMGALGMGLAEEELKPLVDTWRSSNPKIVKLWRDVENAAIKAVTERTTIKIQFGLKFSYQGGILFITLPSGRSLAYLRPRVEINRKFNTEKLTYEGVVPGSRKWGRVDTYGGKLVENIIQGLARDCLAIAMLRLDKAGYKISFHVHDEVILDVPKGTGSKEEVEKIMAKSISWAPGLPLNAESFETNYYMKE</sequence>
<dbReference type="GO" id="GO:0003887">
    <property type="term" value="F:DNA-directed DNA polymerase activity"/>
    <property type="evidence" value="ECO:0007669"/>
    <property type="project" value="UniProtKB-EC"/>
</dbReference>
<dbReference type="EC" id="2.7.7.7" evidence="2"/>
<dbReference type="InterPro" id="IPR036397">
    <property type="entry name" value="RNaseH_sf"/>
</dbReference>
<evidence type="ECO:0000259" key="5">
    <source>
        <dbReference type="SMART" id="SM00482"/>
    </source>
</evidence>
<reference evidence="6 7" key="1">
    <citation type="submission" date="2017-04" db="EMBL/GenBank/DDBJ databases">
        <authorList>
            <person name="Afonso C.L."/>
            <person name="Miller P.J."/>
            <person name="Scott M.A."/>
            <person name="Spackman E."/>
            <person name="Goraichik I."/>
            <person name="Dimitrov K.M."/>
            <person name="Suarez D.L."/>
            <person name="Swayne D.E."/>
        </authorList>
    </citation>
    <scope>NUCLEOTIDE SEQUENCE [LARGE SCALE GENOMIC DNA]</scope>
    <source>
        <strain evidence="6 7">DSM 11270</strain>
    </source>
</reference>
<dbReference type="InterPro" id="IPR002298">
    <property type="entry name" value="DNA_polymerase_A"/>
</dbReference>
<accession>A0A1W1V576</accession>
<dbReference type="GO" id="GO:0006261">
    <property type="term" value="P:DNA-templated DNA replication"/>
    <property type="evidence" value="ECO:0007669"/>
    <property type="project" value="InterPro"/>
</dbReference>
<dbReference type="InterPro" id="IPR012337">
    <property type="entry name" value="RNaseH-like_sf"/>
</dbReference>